<dbReference type="InterPro" id="IPR005859">
    <property type="entry name" value="CysK"/>
</dbReference>
<dbReference type="CDD" id="cd01561">
    <property type="entry name" value="CBS_like"/>
    <property type="match status" value="1"/>
</dbReference>
<dbReference type="InterPro" id="IPR005856">
    <property type="entry name" value="Cys_synth"/>
</dbReference>
<dbReference type="GO" id="GO:0004124">
    <property type="term" value="F:cysteine synthase activity"/>
    <property type="evidence" value="ECO:0007669"/>
    <property type="project" value="UniProtKB-EC"/>
</dbReference>
<feature type="domain" description="Tryptophan synthase beta chain-like PALP" evidence="5">
    <location>
        <begin position="18"/>
        <end position="304"/>
    </location>
</feature>
<comment type="cofactor">
    <cofactor evidence="1">
        <name>pyridoxal 5'-phosphate</name>
        <dbReference type="ChEBI" id="CHEBI:597326"/>
    </cofactor>
</comment>
<sequence length="319" mass="33646">MDNRFTAPRGRIFDSIIDTIGGTPLVRLRRLAEDAGAGAEILAKLEFFNPLASVKDRIGVSMIEALERDGRIKEGTVLIEPTSGNTGIALAFVAAAKGYRLILVMPESMSIERRKMLKLLGAELELTDPAKGMKGAVARAQEMIEQTPGAVMPQQFENPANPAIHKVTTAEEIWADTDGRVDVVISGVGTGGTLTGVGQVLKARKPGLKMIAIEPEDSPILSGGNPGPHKIQGIGAGFVPGILDRSLIDEVLTIGNETAFETARKAARMEGLPVGISSGAAIAAALEVGTRPEMKGKVVVTVIPSFAERYLSTALFEGL</sequence>
<comment type="catalytic activity">
    <reaction evidence="4">
        <text>O-acetyl-L-serine + hydrogen sulfide = L-cysteine + acetate</text>
        <dbReference type="Rhea" id="RHEA:14829"/>
        <dbReference type="ChEBI" id="CHEBI:29919"/>
        <dbReference type="ChEBI" id="CHEBI:30089"/>
        <dbReference type="ChEBI" id="CHEBI:35235"/>
        <dbReference type="ChEBI" id="CHEBI:58340"/>
        <dbReference type="EC" id="2.5.1.47"/>
    </reaction>
</comment>
<accession>A0ABV7L847</accession>
<organism evidence="6 7">
    <name type="scientific">Marinibaculum pumilum</name>
    <dbReference type="NCBI Taxonomy" id="1766165"/>
    <lineage>
        <taxon>Bacteria</taxon>
        <taxon>Pseudomonadati</taxon>
        <taxon>Pseudomonadota</taxon>
        <taxon>Alphaproteobacteria</taxon>
        <taxon>Rhodospirillales</taxon>
        <taxon>Rhodospirillaceae</taxon>
        <taxon>Marinibaculum</taxon>
    </lineage>
</organism>
<dbReference type="InterPro" id="IPR036052">
    <property type="entry name" value="TrpB-like_PALP_sf"/>
</dbReference>
<keyword evidence="6" id="KW-0808">Transferase</keyword>
<keyword evidence="7" id="KW-1185">Reference proteome</keyword>
<dbReference type="InterPro" id="IPR001926">
    <property type="entry name" value="TrpB-like_PALP"/>
</dbReference>
<dbReference type="NCBIfam" id="TIGR01136">
    <property type="entry name" value="cysKM"/>
    <property type="match status" value="1"/>
</dbReference>
<dbReference type="PANTHER" id="PTHR10314">
    <property type="entry name" value="CYSTATHIONINE BETA-SYNTHASE"/>
    <property type="match status" value="1"/>
</dbReference>
<evidence type="ECO:0000259" key="5">
    <source>
        <dbReference type="Pfam" id="PF00291"/>
    </source>
</evidence>
<dbReference type="EMBL" id="JBHRTR010000050">
    <property type="protein sequence ID" value="MFC3230853.1"/>
    <property type="molecule type" value="Genomic_DNA"/>
</dbReference>
<reference evidence="7" key="1">
    <citation type="journal article" date="2019" name="Int. J. Syst. Evol. Microbiol.">
        <title>The Global Catalogue of Microorganisms (GCM) 10K type strain sequencing project: providing services to taxonomists for standard genome sequencing and annotation.</title>
        <authorList>
            <consortium name="The Broad Institute Genomics Platform"/>
            <consortium name="The Broad Institute Genome Sequencing Center for Infectious Disease"/>
            <person name="Wu L."/>
            <person name="Ma J."/>
        </authorList>
    </citation>
    <scope>NUCLEOTIDE SEQUENCE [LARGE SCALE GENOMIC DNA]</scope>
    <source>
        <strain evidence="7">KCTC 42964</strain>
    </source>
</reference>
<evidence type="ECO:0000256" key="3">
    <source>
        <dbReference type="ARBA" id="ARBA00022898"/>
    </source>
</evidence>
<dbReference type="NCBIfam" id="TIGR01139">
    <property type="entry name" value="cysK"/>
    <property type="match status" value="1"/>
</dbReference>
<protein>
    <recommendedName>
        <fullName evidence="2">cysteine synthase</fullName>
        <ecNumber evidence="2">2.5.1.47</ecNumber>
    </recommendedName>
</protein>
<evidence type="ECO:0000313" key="7">
    <source>
        <dbReference type="Proteomes" id="UP001595528"/>
    </source>
</evidence>
<proteinExistence type="predicted"/>
<dbReference type="Gene3D" id="3.40.50.1100">
    <property type="match status" value="2"/>
</dbReference>
<dbReference type="RefSeq" id="WP_379906312.1">
    <property type="nucleotide sequence ID" value="NZ_JBHRTR010000050.1"/>
</dbReference>
<evidence type="ECO:0000313" key="6">
    <source>
        <dbReference type="EMBL" id="MFC3230853.1"/>
    </source>
</evidence>
<keyword evidence="3" id="KW-0663">Pyridoxal phosphate</keyword>
<dbReference type="SUPFAM" id="SSF53686">
    <property type="entry name" value="Tryptophan synthase beta subunit-like PLP-dependent enzymes"/>
    <property type="match status" value="1"/>
</dbReference>
<dbReference type="EC" id="2.5.1.47" evidence="2"/>
<dbReference type="InterPro" id="IPR050214">
    <property type="entry name" value="Cys_Synth/Cystath_Beta-Synth"/>
</dbReference>
<dbReference type="Pfam" id="PF00291">
    <property type="entry name" value="PALP"/>
    <property type="match status" value="1"/>
</dbReference>
<name>A0ABV7L847_9PROT</name>
<comment type="caution">
    <text evidence="6">The sequence shown here is derived from an EMBL/GenBank/DDBJ whole genome shotgun (WGS) entry which is preliminary data.</text>
</comment>
<evidence type="ECO:0000256" key="4">
    <source>
        <dbReference type="ARBA" id="ARBA00047931"/>
    </source>
</evidence>
<evidence type="ECO:0000256" key="2">
    <source>
        <dbReference type="ARBA" id="ARBA00012681"/>
    </source>
</evidence>
<gene>
    <name evidence="6" type="primary">cysK</name>
    <name evidence="6" type="ORF">ACFOGJ_26650</name>
</gene>
<dbReference type="Proteomes" id="UP001595528">
    <property type="component" value="Unassembled WGS sequence"/>
</dbReference>
<evidence type="ECO:0000256" key="1">
    <source>
        <dbReference type="ARBA" id="ARBA00001933"/>
    </source>
</evidence>